<name>A0A2P6N7J9_9EUKA</name>
<organism evidence="1 2">
    <name type="scientific">Planoprotostelium fungivorum</name>
    <dbReference type="NCBI Taxonomy" id="1890364"/>
    <lineage>
        <taxon>Eukaryota</taxon>
        <taxon>Amoebozoa</taxon>
        <taxon>Evosea</taxon>
        <taxon>Variosea</taxon>
        <taxon>Cavosteliida</taxon>
        <taxon>Cavosteliaceae</taxon>
        <taxon>Planoprotostelium</taxon>
    </lineage>
</organism>
<reference evidence="1 2" key="1">
    <citation type="journal article" date="2018" name="Genome Biol. Evol.">
        <title>Multiple Roots of Fruiting Body Formation in Amoebozoa.</title>
        <authorList>
            <person name="Hillmann F."/>
            <person name="Forbes G."/>
            <person name="Novohradska S."/>
            <person name="Ferling I."/>
            <person name="Riege K."/>
            <person name="Groth M."/>
            <person name="Westermann M."/>
            <person name="Marz M."/>
            <person name="Spaller T."/>
            <person name="Winckler T."/>
            <person name="Schaap P."/>
            <person name="Glockner G."/>
        </authorList>
    </citation>
    <scope>NUCLEOTIDE SEQUENCE [LARGE SCALE GENOMIC DNA]</scope>
    <source>
        <strain evidence="1 2">Jena</strain>
    </source>
</reference>
<dbReference type="EMBL" id="MDYQ01000165">
    <property type="protein sequence ID" value="PRP79931.1"/>
    <property type="molecule type" value="Genomic_DNA"/>
</dbReference>
<dbReference type="Proteomes" id="UP000241769">
    <property type="component" value="Unassembled WGS sequence"/>
</dbReference>
<comment type="caution">
    <text evidence="1">The sequence shown here is derived from an EMBL/GenBank/DDBJ whole genome shotgun (WGS) entry which is preliminary data.</text>
</comment>
<evidence type="ECO:0000313" key="2">
    <source>
        <dbReference type="Proteomes" id="UP000241769"/>
    </source>
</evidence>
<dbReference type="AlphaFoldDB" id="A0A2P6N7J9"/>
<dbReference type="InParanoid" id="A0A2P6N7J9"/>
<sequence>MSNGIISSRDVTKVFLHTVGTGGDKKKTVCRSSSDMQVMERHCSSGRTLLTFSVDSFTDCLTEEDLRLAVKGGRVQSLHFLLTRNELDPFNEGIRELAQLRFYKCSYTWPDRHCPDSHQMHSQKAIRCTAKRPSDAQPKGVTLRLHDCSCLIHLLSDSCVDPSANHNYAIKIAASMGYSEVIHILNKAYTMRVPLYTRGIVHVVTQTSLQKLY</sequence>
<accession>A0A2P6N7J9</accession>
<evidence type="ECO:0000313" key="1">
    <source>
        <dbReference type="EMBL" id="PRP79931.1"/>
    </source>
</evidence>
<proteinExistence type="predicted"/>
<keyword evidence="2" id="KW-1185">Reference proteome</keyword>
<protein>
    <submittedName>
        <fullName evidence="1">Uncharacterized protein</fullName>
    </submittedName>
</protein>
<gene>
    <name evidence="1" type="ORF">PROFUN_05907</name>
</gene>